<dbReference type="SMART" id="SM00895">
    <property type="entry name" value="FCD"/>
    <property type="match status" value="1"/>
</dbReference>
<dbReference type="InterPro" id="IPR036390">
    <property type="entry name" value="WH_DNA-bd_sf"/>
</dbReference>
<dbReference type="InterPro" id="IPR000524">
    <property type="entry name" value="Tscrpt_reg_HTH_GntR"/>
</dbReference>
<dbReference type="InterPro" id="IPR008920">
    <property type="entry name" value="TF_FadR/GntR_C"/>
</dbReference>
<dbReference type="GO" id="GO:0003700">
    <property type="term" value="F:DNA-binding transcription factor activity"/>
    <property type="evidence" value="ECO:0007669"/>
    <property type="project" value="InterPro"/>
</dbReference>
<accession>A0AAU8CMC2</accession>
<dbReference type="CDD" id="cd07377">
    <property type="entry name" value="WHTH_GntR"/>
    <property type="match status" value="1"/>
</dbReference>
<dbReference type="RefSeq" id="WP_353645281.1">
    <property type="nucleotide sequence ID" value="NZ_CP159253.1"/>
</dbReference>
<organism evidence="6">
    <name type="scientific">Mesorhizobium sp. WSM2240</name>
    <dbReference type="NCBI Taxonomy" id="3228851"/>
    <lineage>
        <taxon>Bacteria</taxon>
        <taxon>Pseudomonadati</taxon>
        <taxon>Pseudomonadota</taxon>
        <taxon>Alphaproteobacteria</taxon>
        <taxon>Hyphomicrobiales</taxon>
        <taxon>Phyllobacteriaceae</taxon>
        <taxon>Mesorhizobium</taxon>
    </lineage>
</organism>
<dbReference type="InterPro" id="IPR036388">
    <property type="entry name" value="WH-like_DNA-bd_sf"/>
</dbReference>
<dbReference type="Pfam" id="PF07729">
    <property type="entry name" value="FCD"/>
    <property type="match status" value="1"/>
</dbReference>
<reference evidence="6" key="1">
    <citation type="submission" date="2024-06" db="EMBL/GenBank/DDBJ databases">
        <title>Mesorhizobium karijinii sp. nov., a symbiont of the iconic Swainsona formosa from arid Australia.</title>
        <authorList>
            <person name="Hill Y.J."/>
            <person name="Watkin E.L.J."/>
            <person name="O'Hara G.W."/>
            <person name="Terpolilli J."/>
            <person name="Tye M.L."/>
            <person name="Kohlmeier M.G."/>
        </authorList>
    </citation>
    <scope>NUCLEOTIDE SEQUENCE</scope>
    <source>
        <strain evidence="6">WSM2240</strain>
    </source>
</reference>
<gene>
    <name evidence="6" type="ORF">ABVK50_17925</name>
</gene>
<dbReference type="InterPro" id="IPR011711">
    <property type="entry name" value="GntR_C"/>
</dbReference>
<keyword evidence="2" id="KW-0238">DNA-binding</keyword>
<keyword evidence="1" id="KW-0805">Transcription regulation</keyword>
<feature type="region of interest" description="Disordered" evidence="4">
    <location>
        <begin position="1"/>
        <end position="22"/>
    </location>
</feature>
<name>A0AAU8CMC2_9HYPH</name>
<evidence type="ECO:0000256" key="3">
    <source>
        <dbReference type="ARBA" id="ARBA00023163"/>
    </source>
</evidence>
<feature type="domain" description="HTH gntR-type" evidence="5">
    <location>
        <begin position="18"/>
        <end position="88"/>
    </location>
</feature>
<sequence length="262" mass="29522">MPGQDGSIATAPAVARRRKRPDTVADQIRERIVENGLAPGDRLPHEWIEPETWHVSRGTLREALKVLESQGLTLSKTGPGGGVFVSSIEAEHAIRLLDNLFLHSQPSIADIYSIRKELEPLLAASLAGKLTPAALSLLQAKVRLYEDEPTTTEEEYRQRMAELDFHEELARLCQNQLLGFLCRFLVSLLRDMAVCREIYQQHNPVLRETGLHYQVALLRAIKAGDADRASAIMRDHMITAEAYMLERAEIRRRREPHVGPKP</sequence>
<dbReference type="Gene3D" id="1.20.120.530">
    <property type="entry name" value="GntR ligand-binding domain-like"/>
    <property type="match status" value="1"/>
</dbReference>
<proteinExistence type="predicted"/>
<dbReference type="GO" id="GO:0003677">
    <property type="term" value="F:DNA binding"/>
    <property type="evidence" value="ECO:0007669"/>
    <property type="project" value="UniProtKB-KW"/>
</dbReference>
<dbReference type="PROSITE" id="PS50949">
    <property type="entry name" value="HTH_GNTR"/>
    <property type="match status" value="1"/>
</dbReference>
<evidence type="ECO:0000313" key="6">
    <source>
        <dbReference type="EMBL" id="XCG47169.1"/>
    </source>
</evidence>
<evidence type="ECO:0000259" key="5">
    <source>
        <dbReference type="PROSITE" id="PS50949"/>
    </source>
</evidence>
<dbReference type="SMART" id="SM00345">
    <property type="entry name" value="HTH_GNTR"/>
    <property type="match status" value="1"/>
</dbReference>
<dbReference type="AlphaFoldDB" id="A0AAU8CMC2"/>
<evidence type="ECO:0000256" key="4">
    <source>
        <dbReference type="SAM" id="MobiDB-lite"/>
    </source>
</evidence>
<dbReference type="SUPFAM" id="SSF46785">
    <property type="entry name" value="Winged helix' DNA-binding domain"/>
    <property type="match status" value="1"/>
</dbReference>
<protein>
    <submittedName>
        <fullName evidence="6">FCD domain-containing protein</fullName>
    </submittedName>
</protein>
<keyword evidence="3" id="KW-0804">Transcription</keyword>
<dbReference type="Gene3D" id="1.10.10.10">
    <property type="entry name" value="Winged helix-like DNA-binding domain superfamily/Winged helix DNA-binding domain"/>
    <property type="match status" value="1"/>
</dbReference>
<evidence type="ECO:0000256" key="1">
    <source>
        <dbReference type="ARBA" id="ARBA00023015"/>
    </source>
</evidence>
<dbReference type="PANTHER" id="PTHR43537:SF24">
    <property type="entry name" value="GLUCONATE OPERON TRANSCRIPTIONAL REPRESSOR"/>
    <property type="match status" value="1"/>
</dbReference>
<dbReference type="PANTHER" id="PTHR43537">
    <property type="entry name" value="TRANSCRIPTIONAL REGULATOR, GNTR FAMILY"/>
    <property type="match status" value="1"/>
</dbReference>
<dbReference type="EMBL" id="CP159253">
    <property type="protein sequence ID" value="XCG47169.1"/>
    <property type="molecule type" value="Genomic_DNA"/>
</dbReference>
<dbReference type="Pfam" id="PF00392">
    <property type="entry name" value="GntR"/>
    <property type="match status" value="1"/>
</dbReference>
<dbReference type="SUPFAM" id="SSF48008">
    <property type="entry name" value="GntR ligand-binding domain-like"/>
    <property type="match status" value="1"/>
</dbReference>
<evidence type="ECO:0000256" key="2">
    <source>
        <dbReference type="ARBA" id="ARBA00023125"/>
    </source>
</evidence>